<accession>G5KDB3</accession>
<comment type="subcellular location">
    <subcellularLocation>
        <location evidence="1">Cell membrane</location>
        <topology evidence="1">Multi-pass membrane protein</topology>
    </subcellularLocation>
</comment>
<feature type="transmembrane region" description="Helical" evidence="6">
    <location>
        <begin position="354"/>
        <end position="372"/>
    </location>
</feature>
<dbReference type="AlphaFoldDB" id="G5KDB3"/>
<dbReference type="GO" id="GO:0005886">
    <property type="term" value="C:plasma membrane"/>
    <property type="evidence" value="ECO:0007669"/>
    <property type="project" value="UniProtKB-SubCell"/>
</dbReference>
<evidence type="ECO:0000256" key="4">
    <source>
        <dbReference type="ARBA" id="ARBA00022989"/>
    </source>
</evidence>
<feature type="transmembrane region" description="Helical" evidence="6">
    <location>
        <begin position="176"/>
        <end position="198"/>
    </location>
</feature>
<evidence type="ECO:0000256" key="2">
    <source>
        <dbReference type="ARBA" id="ARBA00022475"/>
    </source>
</evidence>
<feature type="transmembrane region" description="Helical" evidence="6">
    <location>
        <begin position="294"/>
        <end position="317"/>
    </location>
</feature>
<feature type="transmembrane region" description="Helical" evidence="6">
    <location>
        <begin position="218"/>
        <end position="240"/>
    </location>
</feature>
<dbReference type="Proteomes" id="UP000005388">
    <property type="component" value="Unassembled WGS sequence"/>
</dbReference>
<evidence type="ECO:0000313" key="8">
    <source>
        <dbReference type="Proteomes" id="UP000005388"/>
    </source>
</evidence>
<keyword evidence="2" id="KW-1003">Cell membrane</keyword>
<evidence type="ECO:0000256" key="6">
    <source>
        <dbReference type="SAM" id="Phobius"/>
    </source>
</evidence>
<gene>
    <name evidence="7" type="ORF">STRUR_1861</name>
</gene>
<keyword evidence="8" id="KW-1185">Reference proteome</keyword>
<evidence type="ECO:0000256" key="1">
    <source>
        <dbReference type="ARBA" id="ARBA00004651"/>
    </source>
</evidence>
<name>G5KDB3_9STRE</name>
<dbReference type="eggNOG" id="COG0531">
    <property type="taxonomic scope" value="Bacteria"/>
</dbReference>
<reference evidence="7 8" key="1">
    <citation type="journal article" date="2014" name="Int. J. Syst. Evol. Microbiol.">
        <title>Phylogenomics and the dynamic genome evolution of the genus Streptococcus.</title>
        <authorList>
            <consortium name="The Broad Institute Genome Sequencing Platform"/>
            <person name="Richards V.P."/>
            <person name="Palmer S.R."/>
            <person name="Pavinski Bitar P.D."/>
            <person name="Qin X."/>
            <person name="Weinstock G.M."/>
            <person name="Highlander S.K."/>
            <person name="Town C.D."/>
            <person name="Burne R.A."/>
            <person name="Stanhope M.J."/>
        </authorList>
    </citation>
    <scope>NUCLEOTIDE SEQUENCE [LARGE SCALE GENOMIC DNA]</scope>
    <source>
        <strain evidence="7 8">2285-97</strain>
    </source>
</reference>
<protein>
    <submittedName>
        <fullName evidence="7">Amino acid permease</fullName>
    </submittedName>
</protein>
<feature type="transmembrane region" description="Helical" evidence="6">
    <location>
        <begin position="98"/>
        <end position="122"/>
    </location>
</feature>
<dbReference type="InterPro" id="IPR002293">
    <property type="entry name" value="AA/rel_permease1"/>
</dbReference>
<evidence type="ECO:0000256" key="3">
    <source>
        <dbReference type="ARBA" id="ARBA00022692"/>
    </source>
</evidence>
<keyword evidence="4 6" id="KW-1133">Transmembrane helix</keyword>
<organism evidence="7 8">
    <name type="scientific">Streptococcus urinalis 2285-97</name>
    <dbReference type="NCBI Taxonomy" id="764291"/>
    <lineage>
        <taxon>Bacteria</taxon>
        <taxon>Bacillati</taxon>
        <taxon>Bacillota</taxon>
        <taxon>Bacilli</taxon>
        <taxon>Lactobacillales</taxon>
        <taxon>Streptococcaceae</taxon>
        <taxon>Streptococcus</taxon>
    </lineage>
</organism>
<feature type="transmembrane region" description="Helical" evidence="6">
    <location>
        <begin position="268"/>
        <end position="288"/>
    </location>
</feature>
<feature type="transmembrane region" description="Helical" evidence="6">
    <location>
        <begin position="43"/>
        <end position="65"/>
    </location>
</feature>
<dbReference type="InterPro" id="IPR050367">
    <property type="entry name" value="APC_superfamily"/>
</dbReference>
<sequence length="382" mass="40890">MVICTALCFAQAANYFDKDGGPYLYAREAFGEFVGFEVGFVTWAIRMIAEATISVAFATALGSIFPGLGSGIGKEIVVTVLIVGMAIINLYGVPISKLIINTVTVAKLVPLFLFIAIGIFFIKGSNFTPMFPSGHYQFGSFGVAAVTLFYVFTGFERLVVAASDMKNPKKNLPKSVFLFVIVVALIYILIQTVTIGILGPDASAKSAVPLQEAFGKVLGGFGTSLIATGTLLSTGGLFIASTYLTPRSGVALAETKMLPKFMAKRNKYGAPSSAILVSMVIVLIVAWSGTFEKLVLISSISRFAQYIPTILAAIVFMRTKKDVEGAFKLPFGPVIPLVALAISIWLLTQVTLEQLVWGLGALVIAVPFYFLAKAQKDARLKD</sequence>
<feature type="transmembrane region" description="Helical" evidence="6">
    <location>
        <begin position="329"/>
        <end position="348"/>
    </location>
</feature>
<dbReference type="EMBL" id="AEUZ02000001">
    <property type="protein sequence ID" value="EHJ56899.1"/>
    <property type="molecule type" value="Genomic_DNA"/>
</dbReference>
<feature type="transmembrane region" description="Helical" evidence="6">
    <location>
        <begin position="71"/>
        <end position="91"/>
    </location>
</feature>
<dbReference type="Gene3D" id="1.20.1740.10">
    <property type="entry name" value="Amino acid/polyamine transporter I"/>
    <property type="match status" value="1"/>
</dbReference>
<dbReference type="PIRSF" id="PIRSF006060">
    <property type="entry name" value="AA_transporter"/>
    <property type="match status" value="1"/>
</dbReference>
<dbReference type="GO" id="GO:0022857">
    <property type="term" value="F:transmembrane transporter activity"/>
    <property type="evidence" value="ECO:0007669"/>
    <property type="project" value="InterPro"/>
</dbReference>
<comment type="caution">
    <text evidence="7">The sequence shown here is derived from an EMBL/GenBank/DDBJ whole genome shotgun (WGS) entry which is preliminary data.</text>
</comment>
<keyword evidence="5 6" id="KW-0472">Membrane</keyword>
<dbReference type="STRING" id="764291.STRUR_1861"/>
<evidence type="ECO:0000256" key="5">
    <source>
        <dbReference type="ARBA" id="ARBA00023136"/>
    </source>
</evidence>
<evidence type="ECO:0000313" key="7">
    <source>
        <dbReference type="EMBL" id="EHJ56899.1"/>
    </source>
</evidence>
<proteinExistence type="predicted"/>
<dbReference type="Pfam" id="PF13520">
    <property type="entry name" value="AA_permease_2"/>
    <property type="match status" value="1"/>
</dbReference>
<feature type="transmembrane region" description="Helical" evidence="6">
    <location>
        <begin position="134"/>
        <end position="155"/>
    </location>
</feature>
<dbReference type="PANTHER" id="PTHR42770">
    <property type="entry name" value="AMINO ACID TRANSPORTER-RELATED"/>
    <property type="match status" value="1"/>
</dbReference>
<dbReference type="PANTHER" id="PTHR42770:SF18">
    <property type="entry name" value="ARGININE_AGMATINE ANTIPORTER"/>
    <property type="match status" value="1"/>
</dbReference>
<keyword evidence="3 6" id="KW-0812">Transmembrane</keyword>